<feature type="signal peptide" evidence="2">
    <location>
        <begin position="1"/>
        <end position="22"/>
    </location>
</feature>
<feature type="compositionally biased region" description="Basic and acidic residues" evidence="1">
    <location>
        <begin position="45"/>
        <end position="54"/>
    </location>
</feature>
<feature type="compositionally biased region" description="Low complexity" evidence="1">
    <location>
        <begin position="330"/>
        <end position="339"/>
    </location>
</feature>
<reference evidence="3 4" key="1">
    <citation type="submission" date="2023-08" db="EMBL/GenBank/DDBJ databases">
        <title>A Necator americanus chromosomal reference genome.</title>
        <authorList>
            <person name="Ilik V."/>
            <person name="Petrzelkova K.J."/>
            <person name="Pardy F."/>
            <person name="Fuh T."/>
            <person name="Niatou-Singa F.S."/>
            <person name="Gouil Q."/>
            <person name="Baker L."/>
            <person name="Ritchie M.E."/>
            <person name="Jex A.R."/>
            <person name="Gazzola D."/>
            <person name="Li H."/>
            <person name="Toshio Fujiwara R."/>
            <person name="Zhan B."/>
            <person name="Aroian R.V."/>
            <person name="Pafco B."/>
            <person name="Schwarz E.M."/>
        </authorList>
    </citation>
    <scope>NUCLEOTIDE SEQUENCE [LARGE SCALE GENOMIC DNA]</scope>
    <source>
        <strain evidence="3 4">Aroian</strain>
        <tissue evidence="3">Whole animal</tissue>
    </source>
</reference>
<feature type="region of interest" description="Disordered" evidence="1">
    <location>
        <begin position="506"/>
        <end position="591"/>
    </location>
</feature>
<feature type="region of interest" description="Disordered" evidence="1">
    <location>
        <begin position="29"/>
        <end position="125"/>
    </location>
</feature>
<name>A0ABR1DY24_NECAM</name>
<organism evidence="3 4">
    <name type="scientific">Necator americanus</name>
    <name type="common">Human hookworm</name>
    <dbReference type="NCBI Taxonomy" id="51031"/>
    <lineage>
        <taxon>Eukaryota</taxon>
        <taxon>Metazoa</taxon>
        <taxon>Ecdysozoa</taxon>
        <taxon>Nematoda</taxon>
        <taxon>Chromadorea</taxon>
        <taxon>Rhabditida</taxon>
        <taxon>Rhabditina</taxon>
        <taxon>Rhabditomorpha</taxon>
        <taxon>Strongyloidea</taxon>
        <taxon>Ancylostomatidae</taxon>
        <taxon>Bunostominae</taxon>
        <taxon>Necator</taxon>
    </lineage>
</organism>
<feature type="compositionally biased region" description="Basic residues" evidence="1">
    <location>
        <begin position="60"/>
        <end position="97"/>
    </location>
</feature>
<sequence length="591" mass="66828">MLFVMVLLAHFFLIASVIVCLGGHRDQEPSSGEFSAESCSSSSLSEDKSTRKVAGDSTARGRRERVKHKKRGRGSKAKKSHHSLKREKRNGGKKSITKKQNVKEEQLKEKESEDSSSPEDIYAEDTINECKSEWGKEMPYIKASGKQLGLKQGKKSRDYLPLALDDTPSSPNGLDPACEQKKDIPSSSDIFNLSREQKTQTLPIEYDEKEKIKSKNVTEKTTRKDQCAFHSAEKLQKESEMYVEQKTQRCNSEKRKEVGQFSQHYLHTPVLKLPRQKLMGCTHTTDNKPPSKFSSKICPGTSLHGKNLQGSSENLELGFFNAGSKEKLTSSSSQGVQSRESMKNLALKQRSKTFSNERIRNSFAENKVPLCNEATQRSLEGGDIMRHDFMRGGKVQSKESLRSTNDLLGQNYKPKRVLPERNRVMQSQDVISSDSAESRKQSKDKFQSDEGYKFKSVSSESKVIGQSSEDEFLKNSKHKTISNIRKVSSLRSRLLPLNTLVRSREVIHGETAKKKDPTGRHLKRHTGKADNVRSKNKPNKVSRKKTKLFPQPIKRTSKKVKSTSEESKDSQTNAKHSLRKKVTPHKKRSKN</sequence>
<feature type="compositionally biased region" description="Low complexity" evidence="1">
    <location>
        <begin position="30"/>
        <end position="44"/>
    </location>
</feature>
<feature type="chain" id="PRO_5045044282" evidence="2">
    <location>
        <begin position="23"/>
        <end position="591"/>
    </location>
</feature>
<dbReference type="Proteomes" id="UP001303046">
    <property type="component" value="Unassembled WGS sequence"/>
</dbReference>
<feature type="compositionally biased region" description="Acidic residues" evidence="1">
    <location>
        <begin position="114"/>
        <end position="125"/>
    </location>
</feature>
<feature type="region of interest" description="Disordered" evidence="1">
    <location>
        <begin position="146"/>
        <end position="202"/>
    </location>
</feature>
<evidence type="ECO:0000256" key="1">
    <source>
        <dbReference type="SAM" id="MobiDB-lite"/>
    </source>
</evidence>
<feature type="compositionally biased region" description="Basic and acidic residues" evidence="1">
    <location>
        <begin position="436"/>
        <end position="452"/>
    </location>
</feature>
<feature type="compositionally biased region" description="Basic and acidic residues" evidence="1">
    <location>
        <begin position="506"/>
        <end position="519"/>
    </location>
</feature>
<feature type="region of interest" description="Disordered" evidence="1">
    <location>
        <begin position="393"/>
        <end position="452"/>
    </location>
</feature>
<accession>A0ABR1DY24</accession>
<evidence type="ECO:0000256" key="2">
    <source>
        <dbReference type="SAM" id="SignalP"/>
    </source>
</evidence>
<feature type="region of interest" description="Disordered" evidence="1">
    <location>
        <begin position="326"/>
        <end position="345"/>
    </location>
</feature>
<evidence type="ECO:0000313" key="3">
    <source>
        <dbReference type="EMBL" id="KAK6755342.1"/>
    </source>
</evidence>
<feature type="compositionally biased region" description="Basic and acidic residues" evidence="1">
    <location>
        <begin position="101"/>
        <end position="113"/>
    </location>
</feature>
<feature type="compositionally biased region" description="Polar residues" evidence="1">
    <location>
        <begin position="424"/>
        <end position="435"/>
    </location>
</feature>
<proteinExistence type="predicted"/>
<keyword evidence="4" id="KW-1185">Reference proteome</keyword>
<comment type="caution">
    <text evidence="3">The sequence shown here is derived from an EMBL/GenBank/DDBJ whole genome shotgun (WGS) entry which is preliminary data.</text>
</comment>
<keyword evidence="2" id="KW-0732">Signal</keyword>
<feature type="compositionally biased region" description="Basic residues" evidence="1">
    <location>
        <begin position="534"/>
        <end position="547"/>
    </location>
</feature>
<dbReference type="EMBL" id="JAVFWL010000005">
    <property type="protein sequence ID" value="KAK6755342.1"/>
    <property type="molecule type" value="Genomic_DNA"/>
</dbReference>
<feature type="compositionally biased region" description="Basic residues" evidence="1">
    <location>
        <begin position="576"/>
        <end position="591"/>
    </location>
</feature>
<gene>
    <name evidence="3" type="primary">Necator_chrV.g18778</name>
    <name evidence="3" type="ORF">RB195_013987</name>
</gene>
<evidence type="ECO:0000313" key="4">
    <source>
        <dbReference type="Proteomes" id="UP001303046"/>
    </source>
</evidence>
<protein>
    <submittedName>
        <fullName evidence="3">Uncharacterized protein</fullName>
    </submittedName>
</protein>